<evidence type="ECO:0000256" key="12">
    <source>
        <dbReference type="ARBA" id="ARBA00024184"/>
    </source>
</evidence>
<evidence type="ECO:0000313" key="16">
    <source>
        <dbReference type="EMBL" id="KAL1556535.1"/>
    </source>
</evidence>
<feature type="domain" description="Gnk2-homologous" evidence="15">
    <location>
        <begin position="146"/>
        <end position="246"/>
    </location>
</feature>
<keyword evidence="9 14" id="KW-1133">Transmembrane helix</keyword>
<keyword evidence="4" id="KW-0945">Host-virus interaction</keyword>
<keyword evidence="3" id="KW-1003">Cell membrane</keyword>
<dbReference type="EMBL" id="JBEAFC010000005">
    <property type="protein sequence ID" value="KAL1556535.1"/>
    <property type="molecule type" value="Genomic_DNA"/>
</dbReference>
<feature type="transmembrane region" description="Helical" evidence="14">
    <location>
        <begin position="260"/>
        <end position="281"/>
    </location>
</feature>
<dbReference type="PANTHER" id="PTHR32080:SF31">
    <property type="entry name" value="PLASMODESMATA-LOCATED PROTEIN 6"/>
    <property type="match status" value="1"/>
</dbReference>
<evidence type="ECO:0000256" key="13">
    <source>
        <dbReference type="ARBA" id="ARBA00038393"/>
    </source>
</evidence>
<proteinExistence type="inferred from homology"/>
<evidence type="ECO:0000256" key="4">
    <source>
        <dbReference type="ARBA" id="ARBA00022581"/>
    </source>
</evidence>
<dbReference type="Gene3D" id="3.30.430.20">
    <property type="entry name" value="Gnk2 domain, C-X8-C-X2-C motif"/>
    <property type="match status" value="2"/>
</dbReference>
<comment type="subcellular location">
    <subcellularLocation>
        <location evidence="12">Cell junction</location>
        <location evidence="12">Plasmodesma</location>
    </subcellularLocation>
    <subcellularLocation>
        <location evidence="1">Cell membrane</location>
        <topology evidence="1">Single-pass type I membrane protein</topology>
    </subcellularLocation>
</comment>
<comment type="caution">
    <text evidence="16">The sequence shown here is derived from an EMBL/GenBank/DDBJ whole genome shotgun (WGS) entry which is preliminary data.</text>
</comment>
<dbReference type="CDD" id="cd23509">
    <property type="entry name" value="Gnk2-like"/>
    <property type="match status" value="2"/>
</dbReference>
<feature type="domain" description="Gnk2-homologous" evidence="15">
    <location>
        <begin position="42"/>
        <end position="145"/>
    </location>
</feature>
<evidence type="ECO:0000256" key="5">
    <source>
        <dbReference type="ARBA" id="ARBA00022692"/>
    </source>
</evidence>
<keyword evidence="6" id="KW-0732">Signal</keyword>
<keyword evidence="17" id="KW-1185">Reference proteome</keyword>
<sequence>MQCTKNGGHLASVSTVAQCVAGVAVHSRAWWETALDVSLFFPSVVGIGCSQLKYNPASPYQSNLNSILTSIVNSASYANYNNFKISLPGSDVVYGLFQCRGDLGNADCRQCVSDAVARLGATCSGATGGAMQLEGCFVRFDNVSFVGVEDKTVAADKCGPLVGDDSDVLARRDSVLSYLGAGAEFYRVSGAGKVQGVAQCVQDLSVGECQDCLSEAIQRLRTECGSAAWGDMFFAKCYARYSQRGYTAKPENDEEVEKTLAIFIGLVAGVAILVVFLSFLSKALDHKGGGK</sequence>
<keyword evidence="2" id="KW-0813">Transport</keyword>
<evidence type="ECO:0000256" key="3">
    <source>
        <dbReference type="ARBA" id="ARBA00022475"/>
    </source>
</evidence>
<evidence type="ECO:0000256" key="14">
    <source>
        <dbReference type="SAM" id="Phobius"/>
    </source>
</evidence>
<dbReference type="GO" id="GO:0005886">
    <property type="term" value="C:plasma membrane"/>
    <property type="evidence" value="ECO:0007669"/>
    <property type="project" value="UniProtKB-SubCell"/>
</dbReference>
<keyword evidence="8" id="KW-0965">Cell junction</keyword>
<dbReference type="InterPro" id="IPR038408">
    <property type="entry name" value="GNK2_sf"/>
</dbReference>
<dbReference type="FunFam" id="3.30.430.20:FF:000001">
    <property type="entry name" value="cysteine-rich repeat secretory protein 3"/>
    <property type="match status" value="1"/>
</dbReference>
<organism evidence="16 17">
    <name type="scientific">Salvia divinorum</name>
    <name type="common">Maria pastora</name>
    <name type="synonym">Diviner's sage</name>
    <dbReference type="NCBI Taxonomy" id="28513"/>
    <lineage>
        <taxon>Eukaryota</taxon>
        <taxon>Viridiplantae</taxon>
        <taxon>Streptophyta</taxon>
        <taxon>Embryophyta</taxon>
        <taxon>Tracheophyta</taxon>
        <taxon>Spermatophyta</taxon>
        <taxon>Magnoliopsida</taxon>
        <taxon>eudicotyledons</taxon>
        <taxon>Gunneridae</taxon>
        <taxon>Pentapetalae</taxon>
        <taxon>asterids</taxon>
        <taxon>lamiids</taxon>
        <taxon>Lamiales</taxon>
        <taxon>Lamiaceae</taxon>
        <taxon>Nepetoideae</taxon>
        <taxon>Mentheae</taxon>
        <taxon>Salviinae</taxon>
        <taxon>Salvia</taxon>
        <taxon>Salvia subgen. Calosphace</taxon>
    </lineage>
</organism>
<keyword evidence="11" id="KW-1015">Disulfide bond</keyword>
<evidence type="ECO:0000256" key="6">
    <source>
        <dbReference type="ARBA" id="ARBA00022729"/>
    </source>
</evidence>
<reference evidence="16 17" key="1">
    <citation type="submission" date="2024-06" db="EMBL/GenBank/DDBJ databases">
        <title>A chromosome level genome sequence of Diviner's sage (Salvia divinorum).</title>
        <authorList>
            <person name="Ford S.A."/>
            <person name="Ro D.-K."/>
            <person name="Ness R.W."/>
            <person name="Phillips M.A."/>
        </authorList>
    </citation>
    <scope>NUCLEOTIDE SEQUENCE [LARGE SCALE GENOMIC DNA]</scope>
    <source>
        <strain evidence="16">SAF-2024a</strain>
        <tissue evidence="16">Leaf</tissue>
    </source>
</reference>
<dbReference type="PANTHER" id="PTHR32080">
    <property type="entry name" value="ANTIFUNGAL PROTEIN GINKBILOBIN-2-LIKE"/>
    <property type="match status" value="1"/>
</dbReference>
<dbReference type="InterPro" id="IPR051378">
    <property type="entry name" value="Cell2Cell_Antifungal"/>
</dbReference>
<comment type="similarity">
    <text evidence="13">Belongs to the cysteine-rich repeat secretory protein family. Plasmodesmata-located proteins (PDLD) subfamily.</text>
</comment>
<dbReference type="AlphaFoldDB" id="A0ABD1HKL9"/>
<protein>
    <submittedName>
        <fullName evidence="16">Plasmodesmata-located protein 6-like</fullName>
    </submittedName>
</protein>
<keyword evidence="5 14" id="KW-0812">Transmembrane</keyword>
<keyword evidence="10 14" id="KW-0472">Membrane</keyword>
<evidence type="ECO:0000313" key="17">
    <source>
        <dbReference type="Proteomes" id="UP001567538"/>
    </source>
</evidence>
<evidence type="ECO:0000256" key="10">
    <source>
        <dbReference type="ARBA" id="ARBA00023136"/>
    </source>
</evidence>
<evidence type="ECO:0000256" key="9">
    <source>
        <dbReference type="ARBA" id="ARBA00022989"/>
    </source>
</evidence>
<dbReference type="Proteomes" id="UP001567538">
    <property type="component" value="Unassembled WGS sequence"/>
</dbReference>
<dbReference type="InterPro" id="IPR002902">
    <property type="entry name" value="GNK2"/>
</dbReference>
<keyword evidence="7" id="KW-0677">Repeat</keyword>
<evidence type="ECO:0000256" key="8">
    <source>
        <dbReference type="ARBA" id="ARBA00022949"/>
    </source>
</evidence>
<gene>
    <name evidence="16" type="ORF">AAHA92_12145</name>
</gene>
<evidence type="ECO:0000256" key="1">
    <source>
        <dbReference type="ARBA" id="ARBA00004251"/>
    </source>
</evidence>
<dbReference type="Pfam" id="PF01657">
    <property type="entry name" value="Stress-antifung"/>
    <property type="match status" value="2"/>
</dbReference>
<evidence type="ECO:0000256" key="2">
    <source>
        <dbReference type="ARBA" id="ARBA00022448"/>
    </source>
</evidence>
<accession>A0ABD1HKL9</accession>
<dbReference type="GO" id="GO:0009506">
    <property type="term" value="C:plasmodesma"/>
    <property type="evidence" value="ECO:0007669"/>
    <property type="project" value="UniProtKB-SubCell"/>
</dbReference>
<evidence type="ECO:0000259" key="15">
    <source>
        <dbReference type="PROSITE" id="PS51473"/>
    </source>
</evidence>
<evidence type="ECO:0000256" key="11">
    <source>
        <dbReference type="ARBA" id="ARBA00023157"/>
    </source>
</evidence>
<dbReference type="PROSITE" id="PS51473">
    <property type="entry name" value="GNK2"/>
    <property type="match status" value="2"/>
</dbReference>
<evidence type="ECO:0000256" key="7">
    <source>
        <dbReference type="ARBA" id="ARBA00022737"/>
    </source>
</evidence>
<name>A0ABD1HKL9_SALDI</name>